<sequence>MAGATGSPSPRTSFSRRKPSSPDPPPRRLVGRRTTPAPPAHQPRRPTVCQHAAALRAAEQDLATHRQRHATLTAWLHNPTHDLGARTALAQLLGLPAPADTPTRRFQPNAHNLKADEYHGIPVIELDGDQVIAITDDINQALHAITHYGNDHDWAHINITADRLRSEWVAFEWQPEDAECEWLTLDAEPGDDMAVHTYRLPY</sequence>
<dbReference type="EMBL" id="GQ983381">
    <property type="protein sequence ID" value="ACX85594.1"/>
    <property type="molecule type" value="Genomic_DNA"/>
</dbReference>
<name>D0UZE2_9ACTN</name>
<gene>
    <name evidence="2" type="ORF">pCQ3.93</name>
</gene>
<evidence type="ECO:0000256" key="1">
    <source>
        <dbReference type="SAM" id="MobiDB-lite"/>
    </source>
</evidence>
<evidence type="ECO:0000313" key="2">
    <source>
        <dbReference type="EMBL" id="ACX85594.1"/>
    </source>
</evidence>
<keyword evidence="2" id="KW-0614">Plasmid</keyword>
<dbReference type="AlphaFoldDB" id="D0UZE2"/>
<feature type="region of interest" description="Disordered" evidence="1">
    <location>
        <begin position="1"/>
        <end position="47"/>
    </location>
</feature>
<feature type="compositionally biased region" description="Polar residues" evidence="1">
    <location>
        <begin position="1"/>
        <end position="12"/>
    </location>
</feature>
<protein>
    <submittedName>
        <fullName evidence="2">PCQ3_93</fullName>
    </submittedName>
</protein>
<organism evidence="2">
    <name type="scientific">Streptomyces sp. W9</name>
    <dbReference type="NCBI Taxonomy" id="682410"/>
    <lineage>
        <taxon>Bacteria</taxon>
        <taxon>Bacillati</taxon>
        <taxon>Actinomycetota</taxon>
        <taxon>Actinomycetes</taxon>
        <taxon>Kitasatosporales</taxon>
        <taxon>Streptomycetaceae</taxon>
        <taxon>Streptomyces</taxon>
    </lineage>
</organism>
<accession>D0UZE2</accession>
<proteinExistence type="predicted"/>
<geneLocation type="plasmid" evidence="2">
    <name>pCQ3</name>
</geneLocation>
<reference evidence="2" key="1">
    <citation type="journal article" date="2010" name="J. Bacteriol.">
        <title>Characterization of the replication, transfer, and plasmid/lytic phage cycle of the Streptomyces plasmid-phage pZL12.</title>
        <authorList>
            <person name="Zhong L."/>
            <person name="Cheng Q."/>
            <person name="Tian X."/>
            <person name="Zhao L."/>
            <person name="Qin Z."/>
        </authorList>
    </citation>
    <scope>NUCLEOTIDE SEQUENCE</scope>
    <source>
        <strain evidence="2">W9</strain>
        <plasmid evidence="2">pCQ3</plasmid>
    </source>
</reference>